<feature type="transmembrane region" description="Helical" evidence="7">
    <location>
        <begin position="333"/>
        <end position="360"/>
    </location>
</feature>
<evidence type="ECO:0000259" key="9">
    <source>
        <dbReference type="Pfam" id="PF12704"/>
    </source>
</evidence>
<dbReference type="RefSeq" id="WP_066402089.1">
    <property type="nucleotide sequence ID" value="NZ_CP011390.1"/>
</dbReference>
<feature type="domain" description="ABC3 transporter permease C-terminal" evidence="8">
    <location>
        <begin position="290"/>
        <end position="412"/>
    </location>
</feature>
<comment type="subcellular location">
    <subcellularLocation>
        <location evidence="1">Cell membrane</location>
        <topology evidence="1">Multi-pass membrane protein</topology>
    </subcellularLocation>
</comment>
<gene>
    <name evidence="10" type="ORF">SY85_04960</name>
</gene>
<keyword evidence="11" id="KW-1185">Reference proteome</keyword>
<dbReference type="AlphaFoldDB" id="A0A172TT34"/>
<dbReference type="OrthoDB" id="9770036at2"/>
<evidence type="ECO:0000256" key="5">
    <source>
        <dbReference type="ARBA" id="ARBA00022989"/>
    </source>
</evidence>
<dbReference type="Proteomes" id="UP000077177">
    <property type="component" value="Chromosome"/>
</dbReference>
<feature type="domain" description="MacB-like periplasmic core" evidence="9">
    <location>
        <begin position="21"/>
        <end position="260"/>
    </location>
</feature>
<dbReference type="EMBL" id="CP011390">
    <property type="protein sequence ID" value="ANE49943.1"/>
    <property type="molecule type" value="Genomic_DNA"/>
</dbReference>
<keyword evidence="4 7" id="KW-0812">Transmembrane</keyword>
<evidence type="ECO:0000256" key="7">
    <source>
        <dbReference type="SAM" id="Phobius"/>
    </source>
</evidence>
<dbReference type="GO" id="GO:0044874">
    <property type="term" value="P:lipoprotein localization to outer membrane"/>
    <property type="evidence" value="ECO:0007669"/>
    <property type="project" value="TreeGrafter"/>
</dbReference>
<feature type="transmembrane region" description="Helical" evidence="7">
    <location>
        <begin position="21"/>
        <end position="42"/>
    </location>
</feature>
<evidence type="ECO:0000256" key="2">
    <source>
        <dbReference type="ARBA" id="ARBA00005236"/>
    </source>
</evidence>
<sequence>MNTKLILSIAKSLLLARWRQTLVAAIGVTFSIAMFITLLSFMTGLNAMLDGLIVNRLPHVRLYNEVKPRVQQPINTSVEYKQYYNFVRSVKATNIRQELYNSGAIIQAVQKDDRILGLAPRLTTQVFFNEGTIDVTGMINGIDVEAESQLFHFSDYMVGGDAQDLKTVSSSIVLGKPLAANLNVEIGDVVQITTANGERFPLRVVGYFQSGIQDFDKLQSYTSIATVQKLLGKPGNYITDINIKLKDIAEAPAVAKEYRQLFNTDAEDIQTANSQFETGNFIRTLISYTVGITLLIVAGFGIYNILNMMIYEKMDSIAILKATGFSGKDVKRIFLSIAISIGFFGGMVGLLLGFVLSVIIDQIPFITEALPTITTFPINYDPTFYFIGSSFSLITTYMAGWFPARKASKVDPVIIIRGK</sequence>
<dbReference type="GO" id="GO:0098797">
    <property type="term" value="C:plasma membrane protein complex"/>
    <property type="evidence" value="ECO:0007669"/>
    <property type="project" value="TreeGrafter"/>
</dbReference>
<dbReference type="InterPro" id="IPR003838">
    <property type="entry name" value="ABC3_permease_C"/>
</dbReference>
<comment type="similarity">
    <text evidence="2">Belongs to the ABC-4 integral membrane protein family. LolC/E subfamily.</text>
</comment>
<evidence type="ECO:0000256" key="4">
    <source>
        <dbReference type="ARBA" id="ARBA00022692"/>
    </source>
</evidence>
<reference evidence="11" key="1">
    <citation type="submission" date="2015-01" db="EMBL/GenBank/DDBJ databases">
        <title>Flavisolibacter sp./LCS9/ whole genome sequencing.</title>
        <authorList>
            <person name="Kim M.K."/>
            <person name="Srinivasan S."/>
            <person name="Lee J.-J."/>
        </authorList>
    </citation>
    <scope>NUCLEOTIDE SEQUENCE [LARGE SCALE GENOMIC DNA]</scope>
    <source>
        <strain evidence="11">LCS9</strain>
    </source>
</reference>
<dbReference type="KEGG" id="fla:SY85_04960"/>
<proteinExistence type="inferred from homology"/>
<dbReference type="PANTHER" id="PTHR30489">
    <property type="entry name" value="LIPOPROTEIN-RELEASING SYSTEM TRANSMEMBRANE PROTEIN LOLE"/>
    <property type="match status" value="1"/>
</dbReference>
<name>A0A172TT34_9BACT</name>
<dbReference type="Pfam" id="PF12704">
    <property type="entry name" value="MacB_PCD"/>
    <property type="match status" value="1"/>
</dbReference>
<keyword evidence="3" id="KW-1003">Cell membrane</keyword>
<dbReference type="PATRIC" id="fig|1492898.3.peg.1084"/>
<feature type="transmembrane region" description="Helical" evidence="7">
    <location>
        <begin position="384"/>
        <end position="402"/>
    </location>
</feature>
<evidence type="ECO:0000313" key="11">
    <source>
        <dbReference type="Proteomes" id="UP000077177"/>
    </source>
</evidence>
<keyword evidence="6 7" id="KW-0472">Membrane</keyword>
<evidence type="ECO:0000259" key="8">
    <source>
        <dbReference type="Pfam" id="PF02687"/>
    </source>
</evidence>
<accession>A0A172TT34</accession>
<organism evidence="10 11">
    <name type="scientific">Flavisolibacter tropicus</name>
    <dbReference type="NCBI Taxonomy" id="1492898"/>
    <lineage>
        <taxon>Bacteria</taxon>
        <taxon>Pseudomonadati</taxon>
        <taxon>Bacteroidota</taxon>
        <taxon>Chitinophagia</taxon>
        <taxon>Chitinophagales</taxon>
        <taxon>Chitinophagaceae</taxon>
        <taxon>Flavisolibacter</taxon>
    </lineage>
</organism>
<evidence type="ECO:0000256" key="6">
    <source>
        <dbReference type="ARBA" id="ARBA00023136"/>
    </source>
</evidence>
<dbReference type="Pfam" id="PF02687">
    <property type="entry name" value="FtsX"/>
    <property type="match status" value="1"/>
</dbReference>
<dbReference type="InterPro" id="IPR025857">
    <property type="entry name" value="MacB_PCD"/>
</dbReference>
<reference evidence="10 11" key="2">
    <citation type="journal article" date="2016" name="Int. J. Syst. Evol. Microbiol.">
        <title>Flavisolibacter tropicus sp. nov., isolated from tropical soil.</title>
        <authorList>
            <person name="Lee J.J."/>
            <person name="Kang M.S."/>
            <person name="Kim G.S."/>
            <person name="Lee C.S."/>
            <person name="Lim S."/>
            <person name="Lee J."/>
            <person name="Roh S.H."/>
            <person name="Kang H."/>
            <person name="Ha J.M."/>
            <person name="Bae S."/>
            <person name="Jung H.Y."/>
            <person name="Kim M.K."/>
        </authorList>
    </citation>
    <scope>NUCLEOTIDE SEQUENCE [LARGE SCALE GENOMIC DNA]</scope>
    <source>
        <strain evidence="10 11">LCS9</strain>
    </source>
</reference>
<feature type="transmembrane region" description="Helical" evidence="7">
    <location>
        <begin position="285"/>
        <end position="306"/>
    </location>
</feature>
<dbReference type="InterPro" id="IPR051447">
    <property type="entry name" value="Lipoprotein-release_system"/>
</dbReference>
<evidence type="ECO:0000313" key="10">
    <source>
        <dbReference type="EMBL" id="ANE49943.1"/>
    </source>
</evidence>
<dbReference type="PANTHER" id="PTHR30489:SF0">
    <property type="entry name" value="LIPOPROTEIN-RELEASING SYSTEM TRANSMEMBRANE PROTEIN LOLE"/>
    <property type="match status" value="1"/>
</dbReference>
<keyword evidence="5 7" id="KW-1133">Transmembrane helix</keyword>
<evidence type="ECO:0000256" key="3">
    <source>
        <dbReference type="ARBA" id="ARBA00022475"/>
    </source>
</evidence>
<protein>
    <submittedName>
        <fullName evidence="10">ABC transporter</fullName>
    </submittedName>
</protein>
<dbReference type="STRING" id="1492898.SY85_04960"/>
<evidence type="ECO:0000256" key="1">
    <source>
        <dbReference type="ARBA" id="ARBA00004651"/>
    </source>
</evidence>